<evidence type="ECO:0000313" key="3">
    <source>
        <dbReference type="Proteomes" id="UP000274822"/>
    </source>
</evidence>
<keyword evidence="1" id="KW-0812">Transmembrane</keyword>
<dbReference type="EMBL" id="RBNJ01017348">
    <property type="protein sequence ID" value="RUS24100.1"/>
    <property type="molecule type" value="Genomic_DNA"/>
</dbReference>
<protein>
    <submittedName>
        <fullName evidence="2">Uncharacterized protein</fullName>
    </submittedName>
</protein>
<dbReference type="AlphaFoldDB" id="A0A433Q2T4"/>
<keyword evidence="1" id="KW-1133">Transmembrane helix</keyword>
<evidence type="ECO:0000313" key="2">
    <source>
        <dbReference type="EMBL" id="RUS24100.1"/>
    </source>
</evidence>
<keyword evidence="1" id="KW-0472">Membrane</keyword>
<organism evidence="2 3">
    <name type="scientific">Jimgerdemannia flammicorona</name>
    <dbReference type="NCBI Taxonomy" id="994334"/>
    <lineage>
        <taxon>Eukaryota</taxon>
        <taxon>Fungi</taxon>
        <taxon>Fungi incertae sedis</taxon>
        <taxon>Mucoromycota</taxon>
        <taxon>Mucoromycotina</taxon>
        <taxon>Endogonomycetes</taxon>
        <taxon>Endogonales</taxon>
        <taxon>Endogonaceae</taxon>
        <taxon>Jimgerdemannia</taxon>
    </lineage>
</organism>
<proteinExistence type="predicted"/>
<accession>A0A433Q2T4</accession>
<sequence>MQEISTSVLVLTPLATATLMARLSWTIFYSRRCTRASSGVLVPLCLPLVTATWIAWLSWTIFYSRRCPRYLLQVRVRKNLSR</sequence>
<feature type="transmembrane region" description="Helical" evidence="1">
    <location>
        <begin position="40"/>
        <end position="62"/>
    </location>
</feature>
<feature type="transmembrane region" description="Helical" evidence="1">
    <location>
        <begin position="6"/>
        <end position="28"/>
    </location>
</feature>
<evidence type="ECO:0000256" key="1">
    <source>
        <dbReference type="SAM" id="Phobius"/>
    </source>
</evidence>
<name>A0A433Q2T4_9FUNG</name>
<keyword evidence="3" id="KW-1185">Reference proteome</keyword>
<dbReference type="Proteomes" id="UP000274822">
    <property type="component" value="Unassembled WGS sequence"/>
</dbReference>
<comment type="caution">
    <text evidence="2">The sequence shown here is derived from an EMBL/GenBank/DDBJ whole genome shotgun (WGS) entry which is preliminary data.</text>
</comment>
<reference evidence="2 3" key="1">
    <citation type="journal article" date="2018" name="New Phytol.">
        <title>Phylogenomics of Endogonaceae and evolution of mycorrhizas within Mucoromycota.</title>
        <authorList>
            <person name="Chang Y."/>
            <person name="Desiro A."/>
            <person name="Na H."/>
            <person name="Sandor L."/>
            <person name="Lipzen A."/>
            <person name="Clum A."/>
            <person name="Barry K."/>
            <person name="Grigoriev I.V."/>
            <person name="Martin F.M."/>
            <person name="Stajich J.E."/>
            <person name="Smith M.E."/>
            <person name="Bonito G."/>
            <person name="Spatafora J.W."/>
        </authorList>
    </citation>
    <scope>NUCLEOTIDE SEQUENCE [LARGE SCALE GENOMIC DNA]</scope>
    <source>
        <strain evidence="2 3">AD002</strain>
    </source>
</reference>
<gene>
    <name evidence="2" type="ORF">BC938DRAFT_474129</name>
</gene>